<feature type="region of interest" description="Disordered" evidence="1">
    <location>
        <begin position="302"/>
        <end position="501"/>
    </location>
</feature>
<feature type="compositionally biased region" description="Acidic residues" evidence="1">
    <location>
        <begin position="269"/>
        <end position="280"/>
    </location>
</feature>
<dbReference type="OrthoDB" id="5413003at2759"/>
<dbReference type="PANTHER" id="PTHR37287">
    <property type="entry name" value="INO EIGHTY SUBUNIT 1"/>
    <property type="match status" value="1"/>
</dbReference>
<gene>
    <name evidence="2" type="ORF">JR316_000823</name>
</gene>
<reference evidence="2" key="1">
    <citation type="submission" date="2021-02" db="EMBL/GenBank/DDBJ databases">
        <title>Psilocybe cubensis genome.</title>
        <authorList>
            <person name="Mckernan K.J."/>
            <person name="Crawford S."/>
            <person name="Trippe A."/>
            <person name="Kane L.T."/>
            <person name="Mclaughlin S."/>
        </authorList>
    </citation>
    <scope>NUCLEOTIDE SEQUENCE [LARGE SCALE GENOMIC DNA]</scope>
    <source>
        <strain evidence="2">MGC-MH-2018</strain>
    </source>
</reference>
<comment type="caution">
    <text evidence="2">The sequence shown here is derived from an EMBL/GenBank/DDBJ whole genome shotgun (WGS) entry which is preliminary data.</text>
</comment>
<feature type="compositionally biased region" description="Polar residues" evidence="1">
    <location>
        <begin position="252"/>
        <end position="267"/>
    </location>
</feature>
<organism evidence="2">
    <name type="scientific">Psilocybe cubensis</name>
    <name type="common">Psychedelic mushroom</name>
    <name type="synonym">Stropharia cubensis</name>
    <dbReference type="NCBI Taxonomy" id="181762"/>
    <lineage>
        <taxon>Eukaryota</taxon>
        <taxon>Fungi</taxon>
        <taxon>Dikarya</taxon>
        <taxon>Basidiomycota</taxon>
        <taxon>Agaricomycotina</taxon>
        <taxon>Agaricomycetes</taxon>
        <taxon>Agaricomycetidae</taxon>
        <taxon>Agaricales</taxon>
        <taxon>Agaricineae</taxon>
        <taxon>Strophariaceae</taxon>
        <taxon>Psilocybe</taxon>
    </lineage>
</organism>
<name>A0A8H7YAN9_PSICU</name>
<dbReference type="PANTHER" id="PTHR37287:SF1">
    <property type="entry name" value="INO EIGHTY SUBUNIT 1"/>
    <property type="match status" value="1"/>
</dbReference>
<dbReference type="EMBL" id="JAFIQS010000001">
    <property type="protein sequence ID" value="KAG5174165.1"/>
    <property type="molecule type" value="Genomic_DNA"/>
</dbReference>
<dbReference type="InterPro" id="IPR038014">
    <property type="entry name" value="Ies1"/>
</dbReference>
<protein>
    <recommendedName>
        <fullName evidence="3">Ino eighty subunit 1</fullName>
    </recommendedName>
</protein>
<feature type="region of interest" description="Disordered" evidence="1">
    <location>
        <begin position="522"/>
        <end position="541"/>
    </location>
</feature>
<dbReference type="AlphaFoldDB" id="A0A8H7YAN9"/>
<feature type="compositionally biased region" description="Polar residues" evidence="1">
    <location>
        <begin position="531"/>
        <end position="541"/>
    </location>
</feature>
<feature type="compositionally biased region" description="Acidic residues" evidence="1">
    <location>
        <begin position="381"/>
        <end position="395"/>
    </location>
</feature>
<evidence type="ECO:0000256" key="1">
    <source>
        <dbReference type="SAM" id="MobiDB-lite"/>
    </source>
</evidence>
<dbReference type="GO" id="GO:0031011">
    <property type="term" value="C:Ino80 complex"/>
    <property type="evidence" value="ECO:0007669"/>
    <property type="project" value="InterPro"/>
</dbReference>
<sequence>MAASRRTSPAPAATQRRVIPIKRADGEPLTRVDIQYDFLQAVFDNTQEVFSDPYAAGTDGKKLTFRELYIKAILNSPKATKALKDKLNESPTFTLDFAMLALLVNVGRVNTTMSFFPEMKTAIRTYHPIPSLQRTNGNMQDAPRIKHILKMSLLAEEATSPPATPADILARCKTGPPPSTSVTNLIFVLAHHTGPIGQAHFNGRIDFLDLFLRPDVSSASRAKAFLWLCYNYLESPSSEDDYDEEPSPNPFADSSKQFSPPSITTLTPEEVEEENQEPPEEVALAQKLILQRNRIIHNQATKVAEKASNKASLSGSVAGDDEDPPLSIIDEVKAKGKRNASSASVKIKGKQRVHQEKKPTTSKPTKEVSKPRHSDRMALDFDLDDDDDDAEEDTLIDALLDRRHMSSKQSGPEPAESFSSLFPSRIASQPIHRRSTMQSESQHNSKSNRYSPYGSHNSKSTSPVKDTHRSRHNGHPRNMLQQAWKAISSTDPLVDSDDEVGGDEFTRQDYIQRLKVINQLSQQRWPYERSPYSSSITAEPN</sequence>
<feature type="compositionally biased region" description="Polar residues" evidence="1">
    <location>
        <begin position="436"/>
        <end position="464"/>
    </location>
</feature>
<evidence type="ECO:0000313" key="2">
    <source>
        <dbReference type="EMBL" id="KAG5174165.1"/>
    </source>
</evidence>
<feature type="compositionally biased region" description="Basic and acidic residues" evidence="1">
    <location>
        <begin position="353"/>
        <end position="379"/>
    </location>
</feature>
<accession>A0A8H7YAN9</accession>
<proteinExistence type="predicted"/>
<feature type="region of interest" description="Disordered" evidence="1">
    <location>
        <begin position="238"/>
        <end position="280"/>
    </location>
</feature>
<evidence type="ECO:0008006" key="3">
    <source>
        <dbReference type="Google" id="ProtNLM"/>
    </source>
</evidence>